<reference evidence="1" key="1">
    <citation type="submission" date="2014-11" db="EMBL/GenBank/DDBJ databases">
        <authorList>
            <person name="Amaro Gonzalez C."/>
        </authorList>
    </citation>
    <scope>NUCLEOTIDE SEQUENCE</scope>
</reference>
<dbReference type="EMBL" id="GBXM01060684">
    <property type="protein sequence ID" value="JAH47893.1"/>
    <property type="molecule type" value="Transcribed_RNA"/>
</dbReference>
<organism evidence="1">
    <name type="scientific">Anguilla anguilla</name>
    <name type="common">European freshwater eel</name>
    <name type="synonym">Muraena anguilla</name>
    <dbReference type="NCBI Taxonomy" id="7936"/>
    <lineage>
        <taxon>Eukaryota</taxon>
        <taxon>Metazoa</taxon>
        <taxon>Chordata</taxon>
        <taxon>Craniata</taxon>
        <taxon>Vertebrata</taxon>
        <taxon>Euteleostomi</taxon>
        <taxon>Actinopterygii</taxon>
        <taxon>Neopterygii</taxon>
        <taxon>Teleostei</taxon>
        <taxon>Anguilliformes</taxon>
        <taxon>Anguillidae</taxon>
        <taxon>Anguilla</taxon>
    </lineage>
</organism>
<dbReference type="AlphaFoldDB" id="A0A0E9T5G7"/>
<evidence type="ECO:0000313" key="1">
    <source>
        <dbReference type="EMBL" id="JAH47893.1"/>
    </source>
</evidence>
<protein>
    <submittedName>
        <fullName evidence="1">Uncharacterized protein</fullName>
    </submittedName>
</protein>
<proteinExistence type="predicted"/>
<reference evidence="1" key="2">
    <citation type="journal article" date="2015" name="Fish Shellfish Immunol.">
        <title>Early steps in the European eel (Anguilla anguilla)-Vibrio vulnificus interaction in the gills: Role of the RtxA13 toxin.</title>
        <authorList>
            <person name="Callol A."/>
            <person name="Pajuelo D."/>
            <person name="Ebbesson L."/>
            <person name="Teles M."/>
            <person name="MacKenzie S."/>
            <person name="Amaro C."/>
        </authorList>
    </citation>
    <scope>NUCLEOTIDE SEQUENCE</scope>
</reference>
<name>A0A0E9T5G7_ANGAN</name>
<accession>A0A0E9T5G7</accession>
<sequence length="69" mass="7995">MLGDGLWSFRDFCLVLADNDFSLRSWTFLVLHGLCDRKLKGVPVRILTHTCGYAKFLQECGLKWSWCQV</sequence>